<reference evidence="1 2" key="1">
    <citation type="submission" date="2014-02" db="EMBL/GenBank/DDBJ databases">
        <title>Genome sequence of Xanthomonas axonopodis DSM 3585 (T).</title>
        <authorList>
            <person name="Midha S."/>
            <person name="Patil P.B."/>
        </authorList>
    </citation>
    <scope>NUCLEOTIDE SEQUENCE [LARGE SCALE GENOMIC DNA]</scope>
    <source>
        <strain evidence="1 2">DSM 3585</strain>
    </source>
</reference>
<comment type="caution">
    <text evidence="1">The sequence shown here is derived from an EMBL/GenBank/DDBJ whole genome shotgun (WGS) entry which is preliminary data.</text>
</comment>
<proteinExistence type="predicted"/>
<protein>
    <submittedName>
        <fullName evidence="1">Uncharacterized protein</fullName>
    </submittedName>
</protein>
<accession>A0A0P6V872</accession>
<name>A0A0P6V872_9XANT</name>
<dbReference type="AlphaFoldDB" id="A0A0P6V872"/>
<gene>
    <name evidence="1" type="ORF">XAXN_13485</name>
</gene>
<dbReference type="Proteomes" id="UP000054035">
    <property type="component" value="Unassembled WGS sequence"/>
</dbReference>
<evidence type="ECO:0000313" key="1">
    <source>
        <dbReference type="EMBL" id="KPL48474.1"/>
    </source>
</evidence>
<evidence type="ECO:0000313" key="2">
    <source>
        <dbReference type="Proteomes" id="UP000054035"/>
    </source>
</evidence>
<dbReference type="EMBL" id="JFAQ01000142">
    <property type="protein sequence ID" value="KPL48474.1"/>
    <property type="molecule type" value="Genomic_DNA"/>
</dbReference>
<organism evidence="1 2">
    <name type="scientific">Xanthomonas axonopodis</name>
    <dbReference type="NCBI Taxonomy" id="53413"/>
    <lineage>
        <taxon>Bacteria</taxon>
        <taxon>Pseudomonadati</taxon>
        <taxon>Pseudomonadota</taxon>
        <taxon>Gammaproteobacteria</taxon>
        <taxon>Lysobacterales</taxon>
        <taxon>Lysobacteraceae</taxon>
        <taxon>Xanthomonas</taxon>
    </lineage>
</organism>
<sequence length="103" mass="11074">MLVHRMLRTIMLIGHRDNIDSSLHTVLGRSQCVRSGTDVVSIGISVCQPLYGTQRASGGNTGQCCDPGIFSKLIFLVDIAEKCDYRWGDRGQASESGTDAGDG</sequence>